<accession>V4AF67</accession>
<evidence type="ECO:0000259" key="3">
    <source>
        <dbReference type="SMART" id="SM01117"/>
    </source>
</evidence>
<dbReference type="RefSeq" id="XP_009054002.1">
    <property type="nucleotide sequence ID" value="XM_009055754.1"/>
</dbReference>
<dbReference type="KEGG" id="lgi:LOTGIDRAFT_116983"/>
<dbReference type="Gene3D" id="3.10.120.10">
    <property type="entry name" value="Cytochrome b5-like heme/steroid binding domain"/>
    <property type="match status" value="1"/>
</dbReference>
<evidence type="ECO:0000256" key="1">
    <source>
        <dbReference type="ARBA" id="ARBA00038357"/>
    </source>
</evidence>
<gene>
    <name evidence="4" type="ORF">LOTGIDRAFT_116983</name>
</gene>
<protein>
    <recommendedName>
        <fullName evidence="3">Cytochrome b5 heme-binding domain-containing protein</fullName>
    </recommendedName>
</protein>
<dbReference type="SMART" id="SM01117">
    <property type="entry name" value="Cyt-b5"/>
    <property type="match status" value="1"/>
</dbReference>
<comment type="similarity">
    <text evidence="1">Belongs to the cytochrome b5 family. MAPR subfamily.</text>
</comment>
<dbReference type="OMA" id="GHKHYGP"/>
<dbReference type="InterPro" id="IPR036400">
    <property type="entry name" value="Cyt_B5-like_heme/steroid_sf"/>
</dbReference>
<dbReference type="EMBL" id="KB201656">
    <property type="protein sequence ID" value="ESO95497.1"/>
    <property type="molecule type" value="Genomic_DNA"/>
</dbReference>
<dbReference type="PANTHER" id="PTHR10281:SF4">
    <property type="entry name" value="NEUFERRICIN"/>
    <property type="match status" value="1"/>
</dbReference>
<dbReference type="SUPFAM" id="SSF55856">
    <property type="entry name" value="Cytochrome b5-like heme/steroid binding domain"/>
    <property type="match status" value="1"/>
</dbReference>
<name>V4AF67_LOTGI</name>
<dbReference type="OrthoDB" id="10257697at2759"/>
<dbReference type="Pfam" id="PF00173">
    <property type="entry name" value="Cyt-b5"/>
    <property type="match status" value="1"/>
</dbReference>
<feature type="domain" description="Cytochrome b5 heme-binding" evidence="3">
    <location>
        <begin position="11"/>
        <end position="103"/>
    </location>
</feature>
<dbReference type="Proteomes" id="UP000030746">
    <property type="component" value="Unassembled WGS sequence"/>
</dbReference>
<dbReference type="GeneID" id="20231430"/>
<dbReference type="InterPro" id="IPR050577">
    <property type="entry name" value="MAPR/NEUFC/NENF-like"/>
</dbReference>
<dbReference type="GO" id="GO:0016020">
    <property type="term" value="C:membrane"/>
    <property type="evidence" value="ECO:0007669"/>
    <property type="project" value="TreeGrafter"/>
</dbReference>
<dbReference type="CTD" id="20231430"/>
<dbReference type="PANTHER" id="PTHR10281">
    <property type="entry name" value="MEMBRANE-ASSOCIATED PROGESTERONE RECEPTOR COMPONENT-RELATED"/>
    <property type="match status" value="1"/>
</dbReference>
<feature type="region of interest" description="Disordered" evidence="2">
    <location>
        <begin position="188"/>
        <end position="215"/>
    </location>
</feature>
<dbReference type="AlphaFoldDB" id="V4AF67"/>
<reference evidence="4 5" key="1">
    <citation type="journal article" date="2013" name="Nature">
        <title>Insights into bilaterian evolution from three spiralian genomes.</title>
        <authorList>
            <person name="Simakov O."/>
            <person name="Marletaz F."/>
            <person name="Cho S.J."/>
            <person name="Edsinger-Gonzales E."/>
            <person name="Havlak P."/>
            <person name="Hellsten U."/>
            <person name="Kuo D.H."/>
            <person name="Larsson T."/>
            <person name="Lv J."/>
            <person name="Arendt D."/>
            <person name="Savage R."/>
            <person name="Osoegawa K."/>
            <person name="de Jong P."/>
            <person name="Grimwood J."/>
            <person name="Chapman J.A."/>
            <person name="Shapiro H."/>
            <person name="Aerts A."/>
            <person name="Otillar R.P."/>
            <person name="Terry A.Y."/>
            <person name="Boore J.L."/>
            <person name="Grigoriev I.V."/>
            <person name="Lindberg D.R."/>
            <person name="Seaver E.C."/>
            <person name="Weisblat D.A."/>
            <person name="Putnam N.H."/>
            <person name="Rokhsar D.S."/>
        </authorList>
    </citation>
    <scope>NUCLEOTIDE SEQUENCE [LARGE SCALE GENOMIC DNA]</scope>
</reference>
<dbReference type="HOGENOM" id="CLU_065455_2_0_1"/>
<evidence type="ECO:0000313" key="5">
    <source>
        <dbReference type="Proteomes" id="UP000030746"/>
    </source>
</evidence>
<proteinExistence type="inferred from homology"/>
<organism evidence="4 5">
    <name type="scientific">Lottia gigantea</name>
    <name type="common">Giant owl limpet</name>
    <dbReference type="NCBI Taxonomy" id="225164"/>
    <lineage>
        <taxon>Eukaryota</taxon>
        <taxon>Metazoa</taxon>
        <taxon>Spiralia</taxon>
        <taxon>Lophotrochozoa</taxon>
        <taxon>Mollusca</taxon>
        <taxon>Gastropoda</taxon>
        <taxon>Patellogastropoda</taxon>
        <taxon>Lottioidea</taxon>
        <taxon>Lottiidae</taxon>
        <taxon>Lottia</taxon>
    </lineage>
</organism>
<keyword evidence="5" id="KW-1185">Reference proteome</keyword>
<dbReference type="InterPro" id="IPR001199">
    <property type="entry name" value="Cyt_B5-like_heme/steroid-bd"/>
</dbReference>
<evidence type="ECO:0000313" key="4">
    <source>
        <dbReference type="EMBL" id="ESO95497.1"/>
    </source>
</evidence>
<dbReference type="STRING" id="225164.V4AF67"/>
<sequence length="232" mass="25992">MAGLGFKEKLLTKDELAKFKESPIYLAILGKVYDVTEGKRHYCKGAGYEGFSGRDGTRAFITGDFTEAGLIEDIRGLTLPEFLGLHEWQQKYDKDYTYIGKVIGEYYDEKGQPTETLIAFNHHLKEAFAEKDLDALDMSLFPPCNSEWTEATGKRIWCTEWSGGIRRSWVGLPREYLRAGKTQPRCACVKDIGPPSSQPDSKNHKNNGDLDNPSLKVYSGCDPKAVSCSFPS</sequence>
<dbReference type="GO" id="GO:0012505">
    <property type="term" value="C:endomembrane system"/>
    <property type="evidence" value="ECO:0007669"/>
    <property type="project" value="TreeGrafter"/>
</dbReference>
<evidence type="ECO:0000256" key="2">
    <source>
        <dbReference type="SAM" id="MobiDB-lite"/>
    </source>
</evidence>